<evidence type="ECO:0000313" key="13">
    <source>
        <dbReference type="EMBL" id="PWA56097.1"/>
    </source>
</evidence>
<dbReference type="OrthoDB" id="1854593at2759"/>
<evidence type="ECO:0000256" key="1">
    <source>
        <dbReference type="ARBA" id="ARBA00004141"/>
    </source>
</evidence>
<organism evidence="13 14">
    <name type="scientific">Artemisia annua</name>
    <name type="common">Sweet wormwood</name>
    <dbReference type="NCBI Taxonomy" id="35608"/>
    <lineage>
        <taxon>Eukaryota</taxon>
        <taxon>Viridiplantae</taxon>
        <taxon>Streptophyta</taxon>
        <taxon>Embryophyta</taxon>
        <taxon>Tracheophyta</taxon>
        <taxon>Spermatophyta</taxon>
        <taxon>Magnoliopsida</taxon>
        <taxon>eudicotyledons</taxon>
        <taxon>Gunneridae</taxon>
        <taxon>Pentapetalae</taxon>
        <taxon>asterids</taxon>
        <taxon>campanulids</taxon>
        <taxon>Asterales</taxon>
        <taxon>Asteraceae</taxon>
        <taxon>Asteroideae</taxon>
        <taxon>Anthemideae</taxon>
        <taxon>Artemisiinae</taxon>
        <taxon>Artemisia</taxon>
    </lineage>
</organism>
<keyword evidence="10 13" id="KW-0012">Acyltransferase</keyword>
<comment type="subcellular location">
    <subcellularLocation>
        <location evidence="1">Membrane</location>
        <topology evidence="1">Multi-pass membrane protein</topology>
    </subcellularLocation>
</comment>
<dbReference type="SUPFAM" id="SSF56784">
    <property type="entry name" value="HAD-like"/>
    <property type="match status" value="1"/>
</dbReference>
<dbReference type="GO" id="GO:0090447">
    <property type="term" value="F:glycerol-3-phosphate 2-O-acyltransferase activity"/>
    <property type="evidence" value="ECO:0007669"/>
    <property type="project" value="UniProtKB-ARBA"/>
</dbReference>
<evidence type="ECO:0000256" key="7">
    <source>
        <dbReference type="ARBA" id="ARBA00023136"/>
    </source>
</evidence>
<keyword evidence="14" id="KW-1185">Reference proteome</keyword>
<evidence type="ECO:0000256" key="11">
    <source>
        <dbReference type="SAM" id="Phobius"/>
    </source>
</evidence>
<keyword evidence="4 11" id="KW-0812">Transmembrane</keyword>
<keyword evidence="5 11" id="KW-1133">Transmembrane helix</keyword>
<dbReference type="PANTHER" id="PTHR15486">
    <property type="entry name" value="ANCIENT UBIQUITOUS PROTEIN"/>
    <property type="match status" value="1"/>
</dbReference>
<evidence type="ECO:0000256" key="4">
    <source>
        <dbReference type="ARBA" id="ARBA00022692"/>
    </source>
</evidence>
<dbReference type="STRING" id="35608.A0A2U1M4C8"/>
<keyword evidence="8" id="KW-0444">Lipid biosynthesis</keyword>
<gene>
    <name evidence="13" type="ORF">CTI12_AA417890</name>
</gene>
<evidence type="ECO:0000256" key="9">
    <source>
        <dbReference type="ARBA" id="ARBA00023264"/>
    </source>
</evidence>
<keyword evidence="6" id="KW-0443">Lipid metabolism</keyword>
<feature type="domain" description="Glycerol-3-phosphate acyltransferase RAM2/GPAT1-8 HAD-like" evidence="12">
    <location>
        <begin position="29"/>
        <end position="210"/>
    </location>
</feature>
<dbReference type="InterPro" id="IPR056462">
    <property type="entry name" value="HAD_RAM2/GPAT1-8"/>
</dbReference>
<dbReference type="GO" id="GO:0010143">
    <property type="term" value="P:cutin biosynthetic process"/>
    <property type="evidence" value="ECO:0007669"/>
    <property type="project" value="TreeGrafter"/>
</dbReference>
<reference evidence="13 14" key="1">
    <citation type="journal article" date="2018" name="Mol. Plant">
        <title>The genome of Artemisia annua provides insight into the evolution of Asteraceae family and artemisinin biosynthesis.</title>
        <authorList>
            <person name="Shen Q."/>
            <person name="Zhang L."/>
            <person name="Liao Z."/>
            <person name="Wang S."/>
            <person name="Yan T."/>
            <person name="Shi P."/>
            <person name="Liu M."/>
            <person name="Fu X."/>
            <person name="Pan Q."/>
            <person name="Wang Y."/>
            <person name="Lv Z."/>
            <person name="Lu X."/>
            <person name="Zhang F."/>
            <person name="Jiang W."/>
            <person name="Ma Y."/>
            <person name="Chen M."/>
            <person name="Hao X."/>
            <person name="Li L."/>
            <person name="Tang Y."/>
            <person name="Lv G."/>
            <person name="Zhou Y."/>
            <person name="Sun X."/>
            <person name="Brodelius P.E."/>
            <person name="Rose J.K.C."/>
            <person name="Tang K."/>
        </authorList>
    </citation>
    <scope>NUCLEOTIDE SEQUENCE [LARGE SCALE GENOMIC DNA]</scope>
    <source>
        <strain evidence="14">cv. Huhao1</strain>
        <tissue evidence="13">Leaf</tissue>
    </source>
</reference>
<dbReference type="EMBL" id="PKPP01006572">
    <property type="protein sequence ID" value="PWA56097.1"/>
    <property type="molecule type" value="Genomic_DNA"/>
</dbReference>
<evidence type="ECO:0000259" key="12">
    <source>
        <dbReference type="Pfam" id="PF23270"/>
    </source>
</evidence>
<dbReference type="PANTHER" id="PTHR15486:SF70">
    <property type="entry name" value="GLYCEROL-3-PHOSPHATE ACYLTRANSFERASE 8-RELATED"/>
    <property type="match status" value="1"/>
</dbReference>
<dbReference type="Pfam" id="PF23270">
    <property type="entry name" value="HAD_RAM2_N"/>
    <property type="match status" value="1"/>
</dbReference>
<evidence type="ECO:0000256" key="3">
    <source>
        <dbReference type="ARBA" id="ARBA00022679"/>
    </source>
</evidence>
<dbReference type="AlphaFoldDB" id="A0A2U1M4C8"/>
<keyword evidence="7 11" id="KW-0472">Membrane</keyword>
<evidence type="ECO:0000256" key="10">
    <source>
        <dbReference type="ARBA" id="ARBA00023315"/>
    </source>
</evidence>
<comment type="caution">
    <text evidence="13">The sequence shown here is derived from an EMBL/GenBank/DDBJ whole genome shotgun (WGS) entry which is preliminary data.</text>
</comment>
<proteinExistence type="inferred from homology"/>
<evidence type="ECO:0000313" key="14">
    <source>
        <dbReference type="Proteomes" id="UP000245207"/>
    </source>
</evidence>
<dbReference type="GO" id="GO:0016020">
    <property type="term" value="C:membrane"/>
    <property type="evidence" value="ECO:0007669"/>
    <property type="project" value="UniProtKB-SubCell"/>
</dbReference>
<evidence type="ECO:0000256" key="2">
    <source>
        <dbReference type="ARBA" id="ARBA00007937"/>
    </source>
</evidence>
<dbReference type="GO" id="GO:0008654">
    <property type="term" value="P:phospholipid biosynthetic process"/>
    <property type="evidence" value="ECO:0007669"/>
    <property type="project" value="UniProtKB-KW"/>
</dbReference>
<comment type="similarity">
    <text evidence="2">Belongs to the GPAT/DAPAT family.</text>
</comment>
<dbReference type="InterPro" id="IPR036412">
    <property type="entry name" value="HAD-like_sf"/>
</dbReference>
<keyword evidence="3 13" id="KW-0808">Transferase</keyword>
<sequence>MSLPKPETNTNTFPPISKCEFSTIKHRSIAADLDGTLLKRSAFPYYMLVAIEAGSLFRGLILLLSFPVVAFAYILVSEALAIKILIYISFAGLKVRDIELASRAVLPRFYASDVRSDSFEVFDRCVKKVVVTANPVVMVDAFVKEYLGGEKVLGTEIEVNMKTKRATGFVKEPGVLVGKWKKVAILKEFGEDRPDLGIGDRNSDHDFMSVYKVR</sequence>
<evidence type="ECO:0000256" key="5">
    <source>
        <dbReference type="ARBA" id="ARBA00022989"/>
    </source>
</evidence>
<feature type="transmembrane region" description="Helical" evidence="11">
    <location>
        <begin position="70"/>
        <end position="93"/>
    </location>
</feature>
<name>A0A2U1M4C8_ARTAN</name>
<keyword evidence="9" id="KW-1208">Phospholipid metabolism</keyword>
<feature type="transmembrane region" description="Helical" evidence="11">
    <location>
        <begin position="45"/>
        <end position="64"/>
    </location>
</feature>
<protein>
    <submittedName>
        <fullName evidence="13">Phospholipid/glycerol acyltransferase</fullName>
    </submittedName>
</protein>
<dbReference type="GO" id="GO:0016791">
    <property type="term" value="F:phosphatase activity"/>
    <property type="evidence" value="ECO:0007669"/>
    <property type="project" value="TreeGrafter"/>
</dbReference>
<evidence type="ECO:0000256" key="8">
    <source>
        <dbReference type="ARBA" id="ARBA00023209"/>
    </source>
</evidence>
<accession>A0A2U1M4C8</accession>
<dbReference type="Proteomes" id="UP000245207">
    <property type="component" value="Unassembled WGS sequence"/>
</dbReference>
<evidence type="ECO:0000256" key="6">
    <source>
        <dbReference type="ARBA" id="ARBA00023098"/>
    </source>
</evidence>
<keyword evidence="8" id="KW-0594">Phospholipid biosynthesis</keyword>
<dbReference type="FunFam" id="3.40.50.1000:FF:000134">
    <property type="entry name" value="Glycerol-3-phosphate 2-O-acyltransferase 6"/>
    <property type="match status" value="1"/>
</dbReference>